<protein>
    <submittedName>
        <fullName evidence="5">Cytochrome c oxidase subunit 6B1-like</fullName>
    </submittedName>
</protein>
<evidence type="ECO:0000313" key="5">
    <source>
        <dbReference type="RefSeq" id="XP_013203744.1"/>
    </source>
</evidence>
<organism evidence="4 5">
    <name type="scientific">Microtus ochrogaster</name>
    <name type="common">Prairie vole</name>
    <dbReference type="NCBI Taxonomy" id="79684"/>
    <lineage>
        <taxon>Eukaryota</taxon>
        <taxon>Metazoa</taxon>
        <taxon>Chordata</taxon>
        <taxon>Craniata</taxon>
        <taxon>Vertebrata</taxon>
        <taxon>Euteleostomi</taxon>
        <taxon>Mammalia</taxon>
        <taxon>Eutheria</taxon>
        <taxon>Euarchontoglires</taxon>
        <taxon>Glires</taxon>
        <taxon>Rodentia</taxon>
        <taxon>Myomorpha</taxon>
        <taxon>Muroidea</taxon>
        <taxon>Cricetidae</taxon>
        <taxon>Arvicolinae</taxon>
        <taxon>Microtus</taxon>
    </lineage>
</organism>
<evidence type="ECO:0000256" key="3">
    <source>
        <dbReference type="ARBA" id="ARBA00023157"/>
    </source>
</evidence>
<evidence type="ECO:0000256" key="1">
    <source>
        <dbReference type="ARBA" id="ARBA00004173"/>
    </source>
</evidence>
<dbReference type="SUPFAM" id="SSF47694">
    <property type="entry name" value="Cytochrome c oxidase subunit h"/>
    <property type="match status" value="1"/>
</dbReference>
<dbReference type="RefSeq" id="XP_013203744.1">
    <property type="nucleotide sequence ID" value="XM_013348290.1"/>
</dbReference>
<proteinExistence type="predicted"/>
<accession>A0ABM1AKT8</accession>
<reference evidence="5" key="1">
    <citation type="submission" date="2025-08" db="UniProtKB">
        <authorList>
            <consortium name="RefSeq"/>
        </authorList>
    </citation>
    <scope>IDENTIFICATION</scope>
</reference>
<comment type="subcellular location">
    <subcellularLocation>
        <location evidence="1">Mitochondrion</location>
    </subcellularLocation>
</comment>
<dbReference type="Gene3D" id="1.10.10.140">
    <property type="entry name" value="Cytochrome c oxidase, subunit VIb"/>
    <property type="match status" value="1"/>
</dbReference>
<dbReference type="Proteomes" id="UP000694915">
    <property type="component" value="Chromosome 10"/>
</dbReference>
<dbReference type="PANTHER" id="PTHR11387">
    <property type="entry name" value="CYTOCHROME C OXIDASE SUBUNIT 6B"/>
    <property type="match status" value="1"/>
</dbReference>
<gene>
    <name evidence="5" type="primary">LOC102001914</name>
</gene>
<keyword evidence="4" id="KW-1185">Reference proteome</keyword>
<sequence>MHEITTLWRLRVTAPRQSSGVSTRAEDIKTKIKNYETVLFDSRFPNQYQTRHCWLNYRDFHHCEKAMTAGGVPHWGGDVSLCEWYQRVYKSLCPVSWVSAWDDGRAEGTFSGKIWPGSTLLSSVHCPLLIKGGGLGI</sequence>
<keyword evidence="2" id="KW-0496">Mitochondrion</keyword>
<dbReference type="GeneID" id="102001914"/>
<dbReference type="InterPro" id="IPR036549">
    <property type="entry name" value="CX6/COA6-like_sf"/>
</dbReference>
<evidence type="ECO:0000313" key="4">
    <source>
        <dbReference type="Proteomes" id="UP000694915"/>
    </source>
</evidence>
<dbReference type="CDD" id="cd00926">
    <property type="entry name" value="Cyt_c_Oxidase_VIb"/>
    <property type="match status" value="1"/>
</dbReference>
<dbReference type="Pfam" id="PF02297">
    <property type="entry name" value="COX6B"/>
    <property type="match status" value="1"/>
</dbReference>
<dbReference type="InterPro" id="IPR003213">
    <property type="entry name" value="Cyt_c_oxidase_su6B"/>
</dbReference>
<keyword evidence="3" id="KW-1015">Disulfide bond</keyword>
<name>A0ABM1AKT8_MICOH</name>
<evidence type="ECO:0000256" key="2">
    <source>
        <dbReference type="ARBA" id="ARBA00023128"/>
    </source>
</evidence>
<dbReference type="InterPro" id="IPR048280">
    <property type="entry name" value="COX6B-like"/>
</dbReference>